<evidence type="ECO:0000259" key="4">
    <source>
        <dbReference type="Pfam" id="PF26238"/>
    </source>
</evidence>
<feature type="domain" description="DUF8054" evidence="3">
    <location>
        <begin position="226"/>
        <end position="266"/>
    </location>
</feature>
<keyword evidence="1" id="KW-1133">Transmembrane helix</keyword>
<dbReference type="InterPro" id="IPR058775">
    <property type="entry name" value="DUF8054_M"/>
</dbReference>
<sequence length="271" mass="29101">MQVRRAVAALRRPEYTGENRCFPCTVLNLALVAAGSVGLGAWLTFPVGVVAGILGGAMVYVRGYLIPGTPALTQRLLPDDVLAYFEHGEPTTGDADPVDEHGTFDPEAVLLDAGALTPCPDRDDLCLDSLFRTEWRSEMAAAADDVDAAVQHLLPPSFDESASVEYRGEAVLARVDDATVAEWPSRARSSPTPRARWVLADADAGWGDRGFAERTRLLAGLRLWLDRCSVCDGHVQLGEETVESCCRSVEVVAASCTACGARIFEAPIPEE</sequence>
<protein>
    <submittedName>
        <fullName evidence="5">Uncharacterized protein</fullName>
    </submittedName>
</protein>
<feature type="domain" description="DUF8054" evidence="4">
    <location>
        <begin position="105"/>
        <end position="223"/>
    </location>
</feature>
<dbReference type="InterPro" id="IPR058674">
    <property type="entry name" value="DUF8054_N"/>
</dbReference>
<dbReference type="InterPro" id="IPR058675">
    <property type="entry name" value="DUF8054_C"/>
</dbReference>
<dbReference type="OrthoDB" id="253264at2157"/>
<feature type="transmembrane region" description="Helical" evidence="1">
    <location>
        <begin position="21"/>
        <end position="39"/>
    </location>
</feature>
<evidence type="ECO:0000313" key="5">
    <source>
        <dbReference type="EMBL" id="MXR19791.1"/>
    </source>
</evidence>
<reference evidence="5 6" key="1">
    <citation type="submission" date="2019-12" db="EMBL/GenBank/DDBJ databases">
        <title>Isolation and characterization of three novel carbon monoxide-oxidizing members of Halobacteria from salione crusts and soils.</title>
        <authorList>
            <person name="Myers M.R."/>
            <person name="King G.M."/>
        </authorList>
    </citation>
    <scope>NUCLEOTIDE SEQUENCE [LARGE SCALE GENOMIC DNA]</scope>
    <source>
        <strain evidence="5 6">PCN9</strain>
    </source>
</reference>
<proteinExistence type="predicted"/>
<dbReference type="EMBL" id="WUUU01000015">
    <property type="protein sequence ID" value="MXR19791.1"/>
    <property type="molecule type" value="Genomic_DNA"/>
</dbReference>
<organism evidence="5 6">
    <name type="scientific">Halobacterium bonnevillei</name>
    <dbReference type="NCBI Taxonomy" id="2692200"/>
    <lineage>
        <taxon>Archaea</taxon>
        <taxon>Methanobacteriati</taxon>
        <taxon>Methanobacteriota</taxon>
        <taxon>Stenosarchaea group</taxon>
        <taxon>Halobacteria</taxon>
        <taxon>Halobacteriales</taxon>
        <taxon>Halobacteriaceae</taxon>
        <taxon>Halobacterium</taxon>
    </lineage>
</organism>
<dbReference type="AlphaFoldDB" id="A0A6B0SJ47"/>
<feature type="domain" description="DUF8054" evidence="2">
    <location>
        <begin position="8"/>
        <end position="87"/>
    </location>
</feature>
<accession>A0A6B0SJ47</accession>
<keyword evidence="1" id="KW-0472">Membrane</keyword>
<keyword evidence="6" id="KW-1185">Reference proteome</keyword>
<keyword evidence="1" id="KW-0812">Transmembrane</keyword>
<dbReference type="Pfam" id="PF26236">
    <property type="entry name" value="DUF8054_N"/>
    <property type="match status" value="1"/>
</dbReference>
<dbReference type="RefSeq" id="WP_159525364.1">
    <property type="nucleotide sequence ID" value="NZ_WUUU01000015.1"/>
</dbReference>
<gene>
    <name evidence="5" type="ORF">GRX66_03935</name>
</gene>
<evidence type="ECO:0000313" key="6">
    <source>
        <dbReference type="Proteomes" id="UP000471521"/>
    </source>
</evidence>
<evidence type="ECO:0000259" key="2">
    <source>
        <dbReference type="Pfam" id="PF26236"/>
    </source>
</evidence>
<evidence type="ECO:0000259" key="3">
    <source>
        <dbReference type="Pfam" id="PF26237"/>
    </source>
</evidence>
<comment type="caution">
    <text evidence="5">The sequence shown here is derived from an EMBL/GenBank/DDBJ whole genome shotgun (WGS) entry which is preliminary data.</text>
</comment>
<dbReference type="Pfam" id="PF26237">
    <property type="entry name" value="DUF8054_C"/>
    <property type="match status" value="1"/>
</dbReference>
<dbReference type="Proteomes" id="UP000471521">
    <property type="component" value="Unassembled WGS sequence"/>
</dbReference>
<evidence type="ECO:0000256" key="1">
    <source>
        <dbReference type="SAM" id="Phobius"/>
    </source>
</evidence>
<dbReference type="Pfam" id="PF26238">
    <property type="entry name" value="DUF8054_M"/>
    <property type="match status" value="1"/>
</dbReference>
<name>A0A6B0SJ47_9EURY</name>
<feature type="transmembrane region" description="Helical" evidence="1">
    <location>
        <begin position="45"/>
        <end position="65"/>
    </location>
</feature>